<dbReference type="Pfam" id="PF13560">
    <property type="entry name" value="HTH_31"/>
    <property type="match status" value="1"/>
</dbReference>
<dbReference type="Proteomes" id="UP001198565">
    <property type="component" value="Unassembled WGS sequence"/>
</dbReference>
<gene>
    <name evidence="2" type="ORF">K7472_15225</name>
</gene>
<evidence type="ECO:0000259" key="1">
    <source>
        <dbReference type="SMART" id="SM00530"/>
    </source>
</evidence>
<keyword evidence="3" id="KW-1185">Reference proteome</keyword>
<dbReference type="EMBL" id="JAINVZ010000009">
    <property type="protein sequence ID" value="MBY8886203.1"/>
    <property type="molecule type" value="Genomic_DNA"/>
</dbReference>
<comment type="caution">
    <text evidence="2">The sequence shown here is derived from an EMBL/GenBank/DDBJ whole genome shotgun (WGS) entry which is preliminary data.</text>
</comment>
<evidence type="ECO:0000313" key="2">
    <source>
        <dbReference type="EMBL" id="MBY8886203.1"/>
    </source>
</evidence>
<organism evidence="2 3">
    <name type="scientific">Streptantibioticus parmotrematis</name>
    <dbReference type="NCBI Taxonomy" id="2873249"/>
    <lineage>
        <taxon>Bacteria</taxon>
        <taxon>Bacillati</taxon>
        <taxon>Actinomycetota</taxon>
        <taxon>Actinomycetes</taxon>
        <taxon>Kitasatosporales</taxon>
        <taxon>Streptomycetaceae</taxon>
        <taxon>Streptantibioticus</taxon>
    </lineage>
</organism>
<dbReference type="InterPro" id="IPR010982">
    <property type="entry name" value="Lambda_DNA-bd_dom_sf"/>
</dbReference>
<dbReference type="SUPFAM" id="SSF47413">
    <property type="entry name" value="lambda repressor-like DNA-binding domains"/>
    <property type="match status" value="1"/>
</dbReference>
<dbReference type="SMART" id="SM00530">
    <property type="entry name" value="HTH_XRE"/>
    <property type="match status" value="1"/>
</dbReference>
<accession>A0ABS7QTG8</accession>
<evidence type="ECO:0000313" key="3">
    <source>
        <dbReference type="Proteomes" id="UP001198565"/>
    </source>
</evidence>
<proteinExistence type="predicted"/>
<dbReference type="Gene3D" id="1.10.260.40">
    <property type="entry name" value="lambda repressor-like DNA-binding domains"/>
    <property type="match status" value="1"/>
</dbReference>
<dbReference type="RefSeq" id="WP_222978190.1">
    <property type="nucleotide sequence ID" value="NZ_JAINVZ010000009.1"/>
</dbReference>
<dbReference type="Pfam" id="PF19054">
    <property type="entry name" value="DUF5753"/>
    <property type="match status" value="1"/>
</dbReference>
<feature type="domain" description="HTH cro/C1-type" evidence="1">
    <location>
        <begin position="20"/>
        <end position="75"/>
    </location>
</feature>
<dbReference type="CDD" id="cd00093">
    <property type="entry name" value="HTH_XRE"/>
    <property type="match status" value="1"/>
</dbReference>
<sequence length="281" mass="31955">MTNVRELDPSASPLDYYGAELRRFREAAGLTLKQLGACVFCTGSLIGQIETARKVATKDFTLRVDTALDTEGALMRIWRLVMRSQLPAWFQPYADLEAKATHIHSFQLHLVHGLLQTEEYARAVLGVLEHDKLDERVAARMERHHILEREDPPLFWAIMSEAVLYQEIGGKEVMRGQLAHLLSFLDNPWVNIQILPFSAGAHTGMAGSFNILRFEDDPEIVYDEHYEPRMTANPEELRMRSLRYDHLQAAALSVEKSAELIGRVMEERYGEQHGADRSVVA</sequence>
<reference evidence="2 3" key="1">
    <citation type="submission" date="2021-08" db="EMBL/GenBank/DDBJ databases">
        <title>Streptomyces sp. PTM05 isolated from lichen.</title>
        <authorList>
            <person name="Somphong A."/>
            <person name="Phongsopitanun W."/>
            <person name="Tanasupawat S."/>
        </authorList>
    </citation>
    <scope>NUCLEOTIDE SEQUENCE [LARGE SCALE GENOMIC DNA]</scope>
    <source>
        <strain evidence="2 3">Ptm05</strain>
    </source>
</reference>
<dbReference type="InterPro" id="IPR001387">
    <property type="entry name" value="Cro/C1-type_HTH"/>
</dbReference>
<name>A0ABS7QTG8_9ACTN</name>
<protein>
    <submittedName>
        <fullName evidence="2">Helix-turn-helix domain-containing protein</fullName>
    </submittedName>
</protein>
<dbReference type="InterPro" id="IPR043917">
    <property type="entry name" value="DUF5753"/>
</dbReference>